<evidence type="ECO:0000256" key="2">
    <source>
        <dbReference type="ARBA" id="ARBA00022884"/>
    </source>
</evidence>
<protein>
    <recommendedName>
        <fullName evidence="5">HTH La-type RNA-binding domain-containing protein</fullName>
    </recommendedName>
</protein>
<accession>A0A818U8D4</accession>
<dbReference type="AlphaFoldDB" id="A0A818U8D4"/>
<evidence type="ECO:0000256" key="1">
    <source>
        <dbReference type="ARBA" id="ARBA00022553"/>
    </source>
</evidence>
<dbReference type="Gene3D" id="3.30.70.330">
    <property type="match status" value="1"/>
</dbReference>
<keyword evidence="2 3" id="KW-0694">RNA-binding</keyword>
<dbReference type="InterPro" id="IPR045180">
    <property type="entry name" value="La_dom_prot"/>
</dbReference>
<name>A0A818U8D4_9BILA</name>
<organism evidence="6 7">
    <name type="scientific">Rotaria sordida</name>
    <dbReference type="NCBI Taxonomy" id="392033"/>
    <lineage>
        <taxon>Eukaryota</taxon>
        <taxon>Metazoa</taxon>
        <taxon>Spiralia</taxon>
        <taxon>Gnathifera</taxon>
        <taxon>Rotifera</taxon>
        <taxon>Eurotatoria</taxon>
        <taxon>Bdelloidea</taxon>
        <taxon>Philodinida</taxon>
        <taxon>Philodinidae</taxon>
        <taxon>Rotaria</taxon>
    </lineage>
</organism>
<dbReference type="GO" id="GO:0005829">
    <property type="term" value="C:cytosol"/>
    <property type="evidence" value="ECO:0007669"/>
    <property type="project" value="TreeGrafter"/>
</dbReference>
<dbReference type="GO" id="GO:0010494">
    <property type="term" value="C:cytoplasmic stress granule"/>
    <property type="evidence" value="ECO:0007669"/>
    <property type="project" value="TreeGrafter"/>
</dbReference>
<keyword evidence="1" id="KW-0597">Phosphoprotein</keyword>
<dbReference type="GO" id="GO:0045727">
    <property type="term" value="P:positive regulation of translation"/>
    <property type="evidence" value="ECO:0007669"/>
    <property type="project" value="TreeGrafter"/>
</dbReference>
<feature type="non-terminal residue" evidence="6">
    <location>
        <position position="1"/>
    </location>
</feature>
<dbReference type="PANTHER" id="PTHR22792:SF131">
    <property type="entry name" value="LA-RELATED PROTEIN LARP4B"/>
    <property type="match status" value="1"/>
</dbReference>
<feature type="compositionally biased region" description="Low complexity" evidence="4">
    <location>
        <begin position="376"/>
        <end position="403"/>
    </location>
</feature>
<dbReference type="Pfam" id="PF26088">
    <property type="entry name" value="RRM_LARP4"/>
    <property type="match status" value="1"/>
</dbReference>
<dbReference type="Proteomes" id="UP000663874">
    <property type="component" value="Unassembled WGS sequence"/>
</dbReference>
<evidence type="ECO:0000256" key="4">
    <source>
        <dbReference type="SAM" id="MobiDB-lite"/>
    </source>
</evidence>
<dbReference type="InterPro" id="IPR036388">
    <property type="entry name" value="WH-like_DNA-bd_sf"/>
</dbReference>
<dbReference type="InterPro" id="IPR058699">
    <property type="entry name" value="RRM_LARP4/4B"/>
</dbReference>
<dbReference type="SUPFAM" id="SSF54928">
    <property type="entry name" value="RNA-binding domain, RBD"/>
    <property type="match status" value="1"/>
</dbReference>
<dbReference type="PANTHER" id="PTHR22792">
    <property type="entry name" value="LUPUS LA PROTEIN-RELATED"/>
    <property type="match status" value="1"/>
</dbReference>
<feature type="compositionally biased region" description="Low complexity" evidence="4">
    <location>
        <begin position="76"/>
        <end position="87"/>
    </location>
</feature>
<feature type="compositionally biased region" description="Low complexity" evidence="4">
    <location>
        <begin position="348"/>
        <end position="366"/>
    </location>
</feature>
<feature type="region of interest" description="Disordered" evidence="4">
    <location>
        <begin position="316"/>
        <end position="405"/>
    </location>
</feature>
<feature type="compositionally biased region" description="Low complexity" evidence="4">
    <location>
        <begin position="318"/>
        <end position="339"/>
    </location>
</feature>
<dbReference type="Gene3D" id="1.10.10.10">
    <property type="entry name" value="Winged helix-like DNA-binding domain superfamily/Winged helix DNA-binding domain"/>
    <property type="match status" value="1"/>
</dbReference>
<reference evidence="6" key="1">
    <citation type="submission" date="2021-02" db="EMBL/GenBank/DDBJ databases">
        <authorList>
            <person name="Nowell W R."/>
        </authorList>
    </citation>
    <scope>NUCLEOTIDE SEQUENCE</scope>
</reference>
<dbReference type="PROSITE" id="PS50961">
    <property type="entry name" value="HTH_LA"/>
    <property type="match status" value="1"/>
</dbReference>
<dbReference type="InterPro" id="IPR035979">
    <property type="entry name" value="RBD_domain_sf"/>
</dbReference>
<dbReference type="EMBL" id="CAJOBE010000881">
    <property type="protein sequence ID" value="CAF3694891.1"/>
    <property type="molecule type" value="Genomic_DNA"/>
</dbReference>
<dbReference type="SMART" id="SM00715">
    <property type="entry name" value="LA"/>
    <property type="match status" value="1"/>
</dbReference>
<dbReference type="InterPro" id="IPR006630">
    <property type="entry name" value="La_HTH"/>
</dbReference>
<evidence type="ECO:0000256" key="3">
    <source>
        <dbReference type="PROSITE-ProRule" id="PRU00332"/>
    </source>
</evidence>
<proteinExistence type="predicted"/>
<dbReference type="SUPFAM" id="SSF46785">
    <property type="entry name" value="Winged helix' DNA-binding domain"/>
    <property type="match status" value="1"/>
</dbReference>
<feature type="domain" description="HTH La-type RNA-binding" evidence="5">
    <location>
        <begin position="139"/>
        <end position="228"/>
    </location>
</feature>
<dbReference type="Pfam" id="PF05383">
    <property type="entry name" value="La"/>
    <property type="match status" value="1"/>
</dbReference>
<dbReference type="InterPro" id="IPR012677">
    <property type="entry name" value="Nucleotide-bd_a/b_plait_sf"/>
</dbReference>
<evidence type="ECO:0000313" key="7">
    <source>
        <dbReference type="Proteomes" id="UP000663874"/>
    </source>
</evidence>
<sequence length="506" mass="57287">MTQATVNVGNSAVKNLNPNAQQFSSRDFNHGTVLAGATAPSDDSYTDYLDTGTGSYLRQHQSQIFPIDPSSIDPLQQQQQHQHQQQQPESNFAVHEHAAMLDTIDHQQTPLLNPNHCHHPQQHLNQTMPDEEQQTHQIQSASEQLRQLLRKQLEYYFSRENMIHDTYLQSQMDADDYVPIAIIANFKLVKRLTHDLQLIVDVLKELPSVEVDAEEKKVRSADEKKYRLTRKRCIIILRDVPLNATETEVSELFLNEHCPVPAVACERVLESGNSDCWYVTFNSEDDAQNAFLYLTRENVSIRGQKVLARMKTRLWQKPSSVPSTNPTTPISPPITSNNSGATSPPPSQQQQQPIQTYQNSTFVPQQQAPPQPPPHQYSSHSQQQQQFNQQQIPPPQQQQQQHPSVYMQTAANTHPNQTSILGNIQSQTNNYRHPIHSSVGPPPPPQHVAAQFSTTNQTQHPTSIDHAQVLQHLRMSYQNYGANTPFDRTAWTTAHAQGVQTTQPTL</sequence>
<feature type="region of interest" description="Disordered" evidence="4">
    <location>
        <begin position="66"/>
        <end position="91"/>
    </location>
</feature>
<gene>
    <name evidence="6" type="ORF">FNK824_LOCUS8762</name>
</gene>
<comment type="caution">
    <text evidence="6">The sequence shown here is derived from an EMBL/GenBank/DDBJ whole genome shotgun (WGS) entry which is preliminary data.</text>
</comment>
<evidence type="ECO:0000313" key="6">
    <source>
        <dbReference type="EMBL" id="CAF3694891.1"/>
    </source>
</evidence>
<evidence type="ECO:0000259" key="5">
    <source>
        <dbReference type="PROSITE" id="PS50961"/>
    </source>
</evidence>
<dbReference type="InterPro" id="IPR036390">
    <property type="entry name" value="WH_DNA-bd_sf"/>
</dbReference>
<dbReference type="GO" id="GO:0003730">
    <property type="term" value="F:mRNA 3'-UTR binding"/>
    <property type="evidence" value="ECO:0007669"/>
    <property type="project" value="TreeGrafter"/>
</dbReference>